<protein>
    <submittedName>
        <fullName evidence="1">Uncharacterized protein</fullName>
    </submittedName>
</protein>
<evidence type="ECO:0000313" key="2">
    <source>
        <dbReference type="Proteomes" id="UP000015105"/>
    </source>
</evidence>
<accession>A0A453JYS3</accession>
<dbReference type="Gramene" id="AET5Gv20239000.11">
    <property type="protein sequence ID" value="AET5Gv20239000.11"/>
    <property type="gene ID" value="AET5Gv20239000"/>
</dbReference>
<sequence length="124" mass="13752">PAMFAFFYLCCCIDLRFFRKKNSAALTSILDPRDELSAKDSSNAAAAVWYFVMNGHHITGNLNLLTDLTPVCDRWVRSLIGTGLPMQVCARGSVNCNGIKLDDVWAAHASLRTGICELQRDQAR</sequence>
<proteinExistence type="predicted"/>
<reference evidence="1" key="4">
    <citation type="submission" date="2019-03" db="UniProtKB">
        <authorList>
            <consortium name="EnsemblPlants"/>
        </authorList>
    </citation>
    <scope>IDENTIFICATION</scope>
</reference>
<dbReference type="AlphaFoldDB" id="A0A453JYS3"/>
<reference evidence="2" key="2">
    <citation type="journal article" date="2017" name="Nat. Plants">
        <title>The Aegilops tauschii genome reveals multiple impacts of transposons.</title>
        <authorList>
            <person name="Zhao G."/>
            <person name="Zou C."/>
            <person name="Li K."/>
            <person name="Wang K."/>
            <person name="Li T."/>
            <person name="Gao L."/>
            <person name="Zhang X."/>
            <person name="Wang H."/>
            <person name="Yang Z."/>
            <person name="Liu X."/>
            <person name="Jiang W."/>
            <person name="Mao L."/>
            <person name="Kong X."/>
            <person name="Jiao Y."/>
            <person name="Jia J."/>
        </authorList>
    </citation>
    <scope>NUCLEOTIDE SEQUENCE [LARGE SCALE GENOMIC DNA]</scope>
    <source>
        <strain evidence="2">cv. AL8/78</strain>
    </source>
</reference>
<keyword evidence="2" id="KW-1185">Reference proteome</keyword>
<evidence type="ECO:0000313" key="1">
    <source>
        <dbReference type="EnsemblPlants" id="AET5Gv20239000.11"/>
    </source>
</evidence>
<name>A0A453JYS3_AEGTS</name>
<reference evidence="1" key="5">
    <citation type="journal article" date="2021" name="G3 (Bethesda)">
        <title>Aegilops tauschii genome assembly Aet v5.0 features greater sequence contiguity and improved annotation.</title>
        <authorList>
            <person name="Wang L."/>
            <person name="Zhu T."/>
            <person name="Rodriguez J.C."/>
            <person name="Deal K.R."/>
            <person name="Dubcovsky J."/>
            <person name="McGuire P.E."/>
            <person name="Lux T."/>
            <person name="Spannagl M."/>
            <person name="Mayer K.F.X."/>
            <person name="Baldrich P."/>
            <person name="Meyers B.C."/>
            <person name="Huo N."/>
            <person name="Gu Y.Q."/>
            <person name="Zhou H."/>
            <person name="Devos K.M."/>
            <person name="Bennetzen J.L."/>
            <person name="Unver T."/>
            <person name="Budak H."/>
            <person name="Gulick P.J."/>
            <person name="Galiba G."/>
            <person name="Kalapos B."/>
            <person name="Nelson D.R."/>
            <person name="Li P."/>
            <person name="You F.M."/>
            <person name="Luo M.C."/>
            <person name="Dvorak J."/>
        </authorList>
    </citation>
    <scope>NUCLEOTIDE SEQUENCE [LARGE SCALE GENOMIC DNA]</scope>
    <source>
        <strain evidence="1">cv. AL8/78</strain>
    </source>
</reference>
<dbReference type="Proteomes" id="UP000015105">
    <property type="component" value="Chromosome 5D"/>
</dbReference>
<dbReference type="EnsemblPlants" id="AET5Gv20239000.11">
    <property type="protein sequence ID" value="AET5Gv20239000.11"/>
    <property type="gene ID" value="AET5Gv20239000"/>
</dbReference>
<organism evidence="1 2">
    <name type="scientific">Aegilops tauschii subsp. strangulata</name>
    <name type="common">Goatgrass</name>
    <dbReference type="NCBI Taxonomy" id="200361"/>
    <lineage>
        <taxon>Eukaryota</taxon>
        <taxon>Viridiplantae</taxon>
        <taxon>Streptophyta</taxon>
        <taxon>Embryophyta</taxon>
        <taxon>Tracheophyta</taxon>
        <taxon>Spermatophyta</taxon>
        <taxon>Magnoliopsida</taxon>
        <taxon>Liliopsida</taxon>
        <taxon>Poales</taxon>
        <taxon>Poaceae</taxon>
        <taxon>BOP clade</taxon>
        <taxon>Pooideae</taxon>
        <taxon>Triticodae</taxon>
        <taxon>Triticeae</taxon>
        <taxon>Triticinae</taxon>
        <taxon>Aegilops</taxon>
    </lineage>
</organism>
<reference evidence="1" key="3">
    <citation type="journal article" date="2017" name="Nature">
        <title>Genome sequence of the progenitor of the wheat D genome Aegilops tauschii.</title>
        <authorList>
            <person name="Luo M.C."/>
            <person name="Gu Y.Q."/>
            <person name="Puiu D."/>
            <person name="Wang H."/>
            <person name="Twardziok S.O."/>
            <person name="Deal K.R."/>
            <person name="Huo N."/>
            <person name="Zhu T."/>
            <person name="Wang L."/>
            <person name="Wang Y."/>
            <person name="McGuire P.E."/>
            <person name="Liu S."/>
            <person name="Long H."/>
            <person name="Ramasamy R.K."/>
            <person name="Rodriguez J.C."/>
            <person name="Van S.L."/>
            <person name="Yuan L."/>
            <person name="Wang Z."/>
            <person name="Xia Z."/>
            <person name="Xiao L."/>
            <person name="Anderson O.D."/>
            <person name="Ouyang S."/>
            <person name="Liang Y."/>
            <person name="Zimin A.V."/>
            <person name="Pertea G."/>
            <person name="Qi P."/>
            <person name="Bennetzen J.L."/>
            <person name="Dai X."/>
            <person name="Dawson M.W."/>
            <person name="Muller H.G."/>
            <person name="Kugler K."/>
            <person name="Rivarola-Duarte L."/>
            <person name="Spannagl M."/>
            <person name="Mayer K.F.X."/>
            <person name="Lu F.H."/>
            <person name="Bevan M.W."/>
            <person name="Leroy P."/>
            <person name="Li P."/>
            <person name="You F.M."/>
            <person name="Sun Q."/>
            <person name="Liu Z."/>
            <person name="Lyons E."/>
            <person name="Wicker T."/>
            <person name="Salzberg S.L."/>
            <person name="Devos K.M."/>
            <person name="Dvorak J."/>
        </authorList>
    </citation>
    <scope>NUCLEOTIDE SEQUENCE [LARGE SCALE GENOMIC DNA]</scope>
    <source>
        <strain evidence="1">cv. AL8/78</strain>
    </source>
</reference>
<reference evidence="2" key="1">
    <citation type="journal article" date="2014" name="Science">
        <title>Ancient hybridizations among the ancestral genomes of bread wheat.</title>
        <authorList>
            <consortium name="International Wheat Genome Sequencing Consortium,"/>
            <person name="Marcussen T."/>
            <person name="Sandve S.R."/>
            <person name="Heier L."/>
            <person name="Spannagl M."/>
            <person name="Pfeifer M."/>
            <person name="Jakobsen K.S."/>
            <person name="Wulff B.B."/>
            <person name="Steuernagel B."/>
            <person name="Mayer K.F."/>
            <person name="Olsen O.A."/>
        </authorList>
    </citation>
    <scope>NUCLEOTIDE SEQUENCE [LARGE SCALE GENOMIC DNA]</scope>
    <source>
        <strain evidence="2">cv. AL8/78</strain>
    </source>
</reference>